<dbReference type="EMBL" id="JACHVS010000001">
    <property type="protein sequence ID" value="MBB2994235.1"/>
    <property type="molecule type" value="Genomic_DNA"/>
</dbReference>
<comment type="caution">
    <text evidence="2">The sequence shown here is derived from an EMBL/GenBank/DDBJ whole genome shotgun (WGS) entry which is preliminary data.</text>
</comment>
<dbReference type="AlphaFoldDB" id="A0A839QI86"/>
<dbReference type="Proteomes" id="UP000523000">
    <property type="component" value="Unassembled WGS sequence"/>
</dbReference>
<proteinExistence type="predicted"/>
<reference evidence="2 3" key="1">
    <citation type="submission" date="2020-08" db="EMBL/GenBank/DDBJ databases">
        <title>Sequencing the genomes of 1000 actinobacteria strains.</title>
        <authorList>
            <person name="Klenk H.-P."/>
        </authorList>
    </citation>
    <scope>NUCLEOTIDE SEQUENCE [LARGE SCALE GENOMIC DNA]</scope>
    <source>
        <strain evidence="2 3">DSM 22826</strain>
    </source>
</reference>
<evidence type="ECO:0000256" key="1">
    <source>
        <dbReference type="SAM" id="MobiDB-lite"/>
    </source>
</evidence>
<gene>
    <name evidence="2" type="ORF">E9229_000426</name>
</gene>
<organism evidence="2 3">
    <name type="scientific">Paeniglutamicibacter cryotolerans</name>
    <dbReference type="NCBI Taxonomy" id="670079"/>
    <lineage>
        <taxon>Bacteria</taxon>
        <taxon>Bacillati</taxon>
        <taxon>Actinomycetota</taxon>
        <taxon>Actinomycetes</taxon>
        <taxon>Micrococcales</taxon>
        <taxon>Micrococcaceae</taxon>
        <taxon>Paeniglutamicibacter</taxon>
    </lineage>
</organism>
<sequence length="251" mass="26442">MSVVMALLAGALAGVSLTVLGRNPRALPRSPDRHRNPVDRHGSMPIPRRWRPATRNAATPDAHVRFTRQLAALLRSGSSLDGSFATLETVWTGTVPQDHTSADIAAACRLARTSRTLGRSPGTGLSAHARAAGAYAGYWWRLTWCVSLSESSGAALATLLEHVADQLEAAADRERALDVALAGPRSTRKLLGWLPVAGLGMAQLAGANPVGVLVTDPAGRLALVAGAVLWSVNAFWAARLLAAARGRIEYP</sequence>
<accession>A0A839QI86</accession>
<keyword evidence="3" id="KW-1185">Reference proteome</keyword>
<evidence type="ECO:0000313" key="3">
    <source>
        <dbReference type="Proteomes" id="UP000523000"/>
    </source>
</evidence>
<feature type="compositionally biased region" description="Basic and acidic residues" evidence="1">
    <location>
        <begin position="30"/>
        <end position="42"/>
    </location>
</feature>
<dbReference type="RefSeq" id="WP_183509608.1">
    <property type="nucleotide sequence ID" value="NZ_BAABGK010000041.1"/>
</dbReference>
<protein>
    <submittedName>
        <fullName evidence="2">Tight adherence protein B</fullName>
    </submittedName>
</protein>
<evidence type="ECO:0000313" key="2">
    <source>
        <dbReference type="EMBL" id="MBB2994235.1"/>
    </source>
</evidence>
<name>A0A839QI86_9MICC</name>
<feature type="region of interest" description="Disordered" evidence="1">
    <location>
        <begin position="23"/>
        <end position="58"/>
    </location>
</feature>